<keyword evidence="1" id="KW-0472">Membrane</keyword>
<evidence type="ECO:0000313" key="3">
    <source>
        <dbReference type="Proteomes" id="UP001497516"/>
    </source>
</evidence>
<keyword evidence="1" id="KW-1133">Transmembrane helix</keyword>
<reference evidence="2 3" key="1">
    <citation type="submission" date="2024-04" db="EMBL/GenBank/DDBJ databases">
        <authorList>
            <person name="Fracassetti M."/>
        </authorList>
    </citation>
    <scope>NUCLEOTIDE SEQUENCE [LARGE SCALE GENOMIC DNA]</scope>
</reference>
<evidence type="ECO:0000313" key="2">
    <source>
        <dbReference type="EMBL" id="CAL1394866.1"/>
    </source>
</evidence>
<keyword evidence="3" id="KW-1185">Reference proteome</keyword>
<proteinExistence type="predicted"/>
<name>A0AAV2F9D0_9ROSI</name>
<sequence length="120" mass="13812">MVHLCSAMMARKKAMRLRTNTTTISSVEAIIAIVIDFRREVKSVQCLRYSNSGRWTCPLCYALDWNIQFNIFCFLTSEAEKLHSMNLLLYMVSMAVMILLSFTLYIEGNVAAVMWRSLTL</sequence>
<dbReference type="EMBL" id="OZ034819">
    <property type="protein sequence ID" value="CAL1394866.1"/>
    <property type="molecule type" value="Genomic_DNA"/>
</dbReference>
<keyword evidence="1" id="KW-0812">Transmembrane</keyword>
<organism evidence="2 3">
    <name type="scientific">Linum trigynum</name>
    <dbReference type="NCBI Taxonomy" id="586398"/>
    <lineage>
        <taxon>Eukaryota</taxon>
        <taxon>Viridiplantae</taxon>
        <taxon>Streptophyta</taxon>
        <taxon>Embryophyta</taxon>
        <taxon>Tracheophyta</taxon>
        <taxon>Spermatophyta</taxon>
        <taxon>Magnoliopsida</taxon>
        <taxon>eudicotyledons</taxon>
        <taxon>Gunneridae</taxon>
        <taxon>Pentapetalae</taxon>
        <taxon>rosids</taxon>
        <taxon>fabids</taxon>
        <taxon>Malpighiales</taxon>
        <taxon>Linaceae</taxon>
        <taxon>Linum</taxon>
    </lineage>
</organism>
<dbReference type="AlphaFoldDB" id="A0AAV2F9D0"/>
<evidence type="ECO:0000256" key="1">
    <source>
        <dbReference type="SAM" id="Phobius"/>
    </source>
</evidence>
<accession>A0AAV2F9D0</accession>
<dbReference type="Proteomes" id="UP001497516">
    <property type="component" value="Chromosome 6"/>
</dbReference>
<protein>
    <submittedName>
        <fullName evidence="2">Uncharacterized protein</fullName>
    </submittedName>
</protein>
<gene>
    <name evidence="2" type="ORF">LTRI10_LOCUS35338</name>
</gene>
<feature type="transmembrane region" description="Helical" evidence="1">
    <location>
        <begin position="87"/>
        <end position="106"/>
    </location>
</feature>